<dbReference type="EMBL" id="JAACJN010000016">
    <property type="protein sequence ID" value="KAF5390350.1"/>
    <property type="molecule type" value="Genomic_DNA"/>
</dbReference>
<dbReference type="OrthoDB" id="10062838at2759"/>
<feature type="transmembrane region" description="Helical" evidence="1">
    <location>
        <begin position="211"/>
        <end position="233"/>
    </location>
</feature>
<dbReference type="AlphaFoldDB" id="A0A8H5MDE5"/>
<evidence type="ECO:0000313" key="4">
    <source>
        <dbReference type="Proteomes" id="UP000518752"/>
    </source>
</evidence>
<keyword evidence="4" id="KW-1185">Reference proteome</keyword>
<keyword evidence="2" id="KW-0732">Signal</keyword>
<evidence type="ECO:0000313" key="3">
    <source>
        <dbReference type="EMBL" id="KAF5390350.1"/>
    </source>
</evidence>
<feature type="transmembrane region" description="Helical" evidence="1">
    <location>
        <begin position="274"/>
        <end position="296"/>
    </location>
</feature>
<feature type="transmembrane region" description="Helical" evidence="1">
    <location>
        <begin position="245"/>
        <end position="267"/>
    </location>
</feature>
<feature type="transmembrane region" description="Helical" evidence="1">
    <location>
        <begin position="150"/>
        <end position="169"/>
    </location>
</feature>
<feature type="transmembrane region" description="Helical" evidence="1">
    <location>
        <begin position="308"/>
        <end position="327"/>
    </location>
</feature>
<name>A0A8H5MDE5_9AGAR</name>
<comment type="caution">
    <text evidence="3">The sequence shown here is derived from an EMBL/GenBank/DDBJ whole genome shotgun (WGS) entry which is preliminary data.</text>
</comment>
<keyword evidence="1" id="KW-1133">Transmembrane helix</keyword>
<dbReference type="PANTHER" id="PTHR19346:SF4">
    <property type="entry name" value="SUGAR PHOSPHATE TRANSPORTER DOMAIN-CONTAINING PROTEIN"/>
    <property type="match status" value="1"/>
</dbReference>
<evidence type="ECO:0008006" key="5">
    <source>
        <dbReference type="Google" id="ProtNLM"/>
    </source>
</evidence>
<sequence>MTPFNTHSKAVLVLAVTLLAFVVESQLTQYVQTLCDIPALPSRSARPHHRPVAVSAAEWPSLCHFAPSQFRWAFFSTVKMSRPSMQADRCTIWNTNAFFAYLFSVKIFGLKWQVRKLAAVVLATFGVLAVVYGGSTVSSGSPSAQSMPKSSVLFGDLITLVASVGYAAYQVYYKLRAALPSNLEFNQDYRPLSASENPDSRQQDSIPSLPFGLYSNFWTFAIGACTFLFLWIPLPILHWFGVEPFALPGSWSIAFAIAGIALSGAIFNAGFNNLLVLWGPIITSVGGLLTIVLVFFSDILLGATDSLTPWGVGGSAIIVIAFGVLAYDMLQPE</sequence>
<feature type="signal peptide" evidence="2">
    <location>
        <begin position="1"/>
        <end position="25"/>
    </location>
</feature>
<dbReference type="Proteomes" id="UP000518752">
    <property type="component" value="Unassembled WGS sequence"/>
</dbReference>
<dbReference type="InterPro" id="IPR026505">
    <property type="entry name" value="Solute_c_fam_35_mem_F3/F4"/>
</dbReference>
<proteinExistence type="predicted"/>
<keyword evidence="1" id="KW-0472">Membrane</keyword>
<accession>A0A8H5MDE5</accession>
<gene>
    <name evidence="3" type="ORF">D9757_002965</name>
</gene>
<feature type="transmembrane region" description="Helical" evidence="1">
    <location>
        <begin position="117"/>
        <end position="138"/>
    </location>
</feature>
<dbReference type="PANTHER" id="PTHR19346">
    <property type="entry name" value="SUGAR PHOSPHATE TRANSPORTER DOMAIN-CONTAINING PROTEIN"/>
    <property type="match status" value="1"/>
</dbReference>
<protein>
    <recommendedName>
        <fullName evidence="5">EamA domain-containing protein</fullName>
    </recommendedName>
</protein>
<reference evidence="3 4" key="1">
    <citation type="journal article" date="2020" name="ISME J.">
        <title>Uncovering the hidden diversity of litter-decomposition mechanisms in mushroom-forming fungi.</title>
        <authorList>
            <person name="Floudas D."/>
            <person name="Bentzer J."/>
            <person name="Ahren D."/>
            <person name="Johansson T."/>
            <person name="Persson P."/>
            <person name="Tunlid A."/>
        </authorList>
    </citation>
    <scope>NUCLEOTIDE SEQUENCE [LARGE SCALE GENOMIC DNA]</scope>
    <source>
        <strain evidence="3 4">CBS 406.79</strain>
    </source>
</reference>
<organism evidence="3 4">
    <name type="scientific">Collybiopsis confluens</name>
    <dbReference type="NCBI Taxonomy" id="2823264"/>
    <lineage>
        <taxon>Eukaryota</taxon>
        <taxon>Fungi</taxon>
        <taxon>Dikarya</taxon>
        <taxon>Basidiomycota</taxon>
        <taxon>Agaricomycotina</taxon>
        <taxon>Agaricomycetes</taxon>
        <taxon>Agaricomycetidae</taxon>
        <taxon>Agaricales</taxon>
        <taxon>Marasmiineae</taxon>
        <taxon>Omphalotaceae</taxon>
        <taxon>Collybiopsis</taxon>
    </lineage>
</organism>
<feature type="chain" id="PRO_5034401320" description="EamA domain-containing protein" evidence="2">
    <location>
        <begin position="26"/>
        <end position="333"/>
    </location>
</feature>
<evidence type="ECO:0000256" key="2">
    <source>
        <dbReference type="SAM" id="SignalP"/>
    </source>
</evidence>
<keyword evidence="1" id="KW-0812">Transmembrane</keyword>
<evidence type="ECO:0000256" key="1">
    <source>
        <dbReference type="SAM" id="Phobius"/>
    </source>
</evidence>
<feature type="transmembrane region" description="Helical" evidence="1">
    <location>
        <begin position="91"/>
        <end position="110"/>
    </location>
</feature>